<dbReference type="PANTHER" id="PTHR45188:SF2">
    <property type="entry name" value="DNAJ HOMOLOG SUBFAMILY C MEMBER 7"/>
    <property type="match status" value="1"/>
</dbReference>
<dbReference type="InterPro" id="IPR036869">
    <property type="entry name" value="J_dom_sf"/>
</dbReference>
<gene>
    <name evidence="6" type="ORF">ATI61_105733</name>
</gene>
<dbReference type="InterPro" id="IPR001623">
    <property type="entry name" value="DnaJ_domain"/>
</dbReference>
<dbReference type="Pfam" id="PF13181">
    <property type="entry name" value="TPR_8"/>
    <property type="match status" value="1"/>
</dbReference>
<dbReference type="SMART" id="SM00271">
    <property type="entry name" value="DnaJ"/>
    <property type="match status" value="1"/>
</dbReference>
<dbReference type="Pfam" id="PF00226">
    <property type="entry name" value="DnaJ"/>
    <property type="match status" value="1"/>
</dbReference>
<evidence type="ECO:0000256" key="3">
    <source>
        <dbReference type="PROSITE-ProRule" id="PRU00339"/>
    </source>
</evidence>
<keyword evidence="7" id="KW-1185">Reference proteome</keyword>
<dbReference type="CDD" id="cd06257">
    <property type="entry name" value="DnaJ"/>
    <property type="match status" value="1"/>
</dbReference>
<feature type="compositionally biased region" description="Pro residues" evidence="4">
    <location>
        <begin position="62"/>
        <end position="74"/>
    </location>
</feature>
<feature type="compositionally biased region" description="Acidic residues" evidence="4">
    <location>
        <begin position="87"/>
        <end position="104"/>
    </location>
</feature>
<dbReference type="SMART" id="SM00028">
    <property type="entry name" value="TPR"/>
    <property type="match status" value="2"/>
</dbReference>
<name>A0ABX9K3D8_9BACT</name>
<dbReference type="SUPFAM" id="SSF46565">
    <property type="entry name" value="Chaperone J-domain"/>
    <property type="match status" value="1"/>
</dbReference>
<keyword evidence="1" id="KW-0677">Repeat</keyword>
<dbReference type="Gene3D" id="1.25.40.10">
    <property type="entry name" value="Tetratricopeptide repeat domain"/>
    <property type="match status" value="1"/>
</dbReference>
<dbReference type="SUPFAM" id="SSF48452">
    <property type="entry name" value="TPR-like"/>
    <property type="match status" value="1"/>
</dbReference>
<accession>A0ABX9K3D8</accession>
<keyword evidence="2 3" id="KW-0802">TPR repeat</keyword>
<dbReference type="InterPro" id="IPR019734">
    <property type="entry name" value="TPR_rpt"/>
</dbReference>
<dbReference type="Proteomes" id="UP000256345">
    <property type="component" value="Unassembled WGS sequence"/>
</dbReference>
<proteinExistence type="predicted"/>
<dbReference type="InterPro" id="IPR011990">
    <property type="entry name" value="TPR-like_helical_dom_sf"/>
</dbReference>
<feature type="compositionally biased region" description="Low complexity" evidence="4">
    <location>
        <begin position="125"/>
        <end position="138"/>
    </location>
</feature>
<evidence type="ECO:0000256" key="1">
    <source>
        <dbReference type="ARBA" id="ARBA00022737"/>
    </source>
</evidence>
<dbReference type="InterPro" id="IPR018253">
    <property type="entry name" value="DnaJ_domain_CS"/>
</dbReference>
<reference evidence="6 7" key="1">
    <citation type="submission" date="2018-08" db="EMBL/GenBank/DDBJ databases">
        <title>Genomic Encyclopedia of Archaeal and Bacterial Type Strains, Phase II (KMG-II): from individual species to whole genera.</title>
        <authorList>
            <person name="Goeker M."/>
        </authorList>
    </citation>
    <scope>NUCLEOTIDE SEQUENCE [LARGE SCALE GENOMIC DNA]</scope>
    <source>
        <strain evidence="6 7">DSM 2261</strain>
    </source>
</reference>
<comment type="caution">
    <text evidence="6">The sequence shown here is derived from an EMBL/GenBank/DDBJ whole genome shotgun (WGS) entry which is preliminary data.</text>
</comment>
<evidence type="ECO:0000313" key="7">
    <source>
        <dbReference type="Proteomes" id="UP000256345"/>
    </source>
</evidence>
<evidence type="ECO:0000256" key="2">
    <source>
        <dbReference type="ARBA" id="ARBA00022803"/>
    </source>
</evidence>
<feature type="repeat" description="TPR" evidence="3">
    <location>
        <begin position="260"/>
        <end position="293"/>
    </location>
</feature>
<dbReference type="PROSITE" id="PS50076">
    <property type="entry name" value="DNAJ_2"/>
    <property type="match status" value="1"/>
</dbReference>
<evidence type="ECO:0000256" key="4">
    <source>
        <dbReference type="SAM" id="MobiDB-lite"/>
    </source>
</evidence>
<organism evidence="6 7">
    <name type="scientific">Archangium gephyra</name>
    <dbReference type="NCBI Taxonomy" id="48"/>
    <lineage>
        <taxon>Bacteria</taxon>
        <taxon>Pseudomonadati</taxon>
        <taxon>Myxococcota</taxon>
        <taxon>Myxococcia</taxon>
        <taxon>Myxococcales</taxon>
        <taxon>Cystobacterineae</taxon>
        <taxon>Archangiaceae</taxon>
        <taxon>Archangium</taxon>
    </lineage>
</organism>
<dbReference type="Gene3D" id="1.10.287.110">
    <property type="entry name" value="DnaJ domain"/>
    <property type="match status" value="1"/>
</dbReference>
<dbReference type="EMBL" id="QUMU01000005">
    <property type="protein sequence ID" value="REG32403.1"/>
    <property type="molecule type" value="Genomic_DNA"/>
</dbReference>
<sequence>MQPLKLGPDAARPTGDDDLWGMAFDNVPTVEAAGDINASFEAAFQQVDAHLESLARPNVPQAAPPSPAPVPAPAAPAQARDANAPDAWDDLSLGEDDLGEEPSDEASKARRQALLQRAMQLGSRPAAAPEAPAASAPAPGAPPPPSSEEQQLAQLAQLIEKRYEELQSKREHFTTLGLAIDPEVKKEQVKAAFLGLAKRFHPDRLPPPLSALMPKMTAVFEAIRDSYEVLYDDKQRVAYLQELRTKSAAPASARPSGIDPNDLFKMGEVFFRKRDFAAAVEHFERAYNAEPKAVYLAARAWAIYMDPQRKAEVPKTKQMMAEALKLDPNCDRAHYQLGVISRVEGDMARAERHFREAVRANPKHLEANQELRLIEMRKKNPSPPNKKGGLFG</sequence>
<feature type="region of interest" description="Disordered" evidence="4">
    <location>
        <begin position="53"/>
        <end position="151"/>
    </location>
</feature>
<feature type="compositionally biased region" description="Low complexity" evidence="4">
    <location>
        <begin position="75"/>
        <end position="86"/>
    </location>
</feature>
<dbReference type="PROSITE" id="PS00636">
    <property type="entry name" value="DNAJ_1"/>
    <property type="match status" value="1"/>
</dbReference>
<feature type="domain" description="J" evidence="5">
    <location>
        <begin position="171"/>
        <end position="243"/>
    </location>
</feature>
<evidence type="ECO:0000259" key="5">
    <source>
        <dbReference type="PROSITE" id="PS50076"/>
    </source>
</evidence>
<dbReference type="PANTHER" id="PTHR45188">
    <property type="entry name" value="DNAJ PROTEIN P58IPK HOMOLOG"/>
    <property type="match status" value="1"/>
</dbReference>
<evidence type="ECO:0000313" key="6">
    <source>
        <dbReference type="EMBL" id="REG32403.1"/>
    </source>
</evidence>
<protein>
    <submittedName>
        <fullName evidence="6">Tetratricopeptide repeat protein</fullName>
    </submittedName>
</protein>
<feature type="repeat" description="TPR" evidence="3">
    <location>
        <begin position="331"/>
        <end position="364"/>
    </location>
</feature>
<dbReference type="PROSITE" id="PS50005">
    <property type="entry name" value="TPR"/>
    <property type="match status" value="2"/>
</dbReference>